<dbReference type="Pfam" id="PF00440">
    <property type="entry name" value="TetR_N"/>
    <property type="match status" value="1"/>
</dbReference>
<proteinExistence type="predicted"/>
<dbReference type="PROSITE" id="PS50977">
    <property type="entry name" value="HTH_TETR_2"/>
    <property type="match status" value="1"/>
</dbReference>
<dbReference type="SUPFAM" id="SSF48498">
    <property type="entry name" value="Tetracyclin repressor-like, C-terminal domain"/>
    <property type="match status" value="1"/>
</dbReference>
<feature type="domain" description="HTH tetR-type" evidence="3">
    <location>
        <begin position="18"/>
        <end position="78"/>
    </location>
</feature>
<dbReference type="InterPro" id="IPR041678">
    <property type="entry name" value="TetR_C_16"/>
</dbReference>
<sequence>MEEAQERPRDEPRPRDRDATRRRILDAASRLFSELGYDQVTMRHLAAEAHANVALINRYFGSKRALFTEVIARQARLPEVIAGPPDGLPRRLAEFIADRLTSEQPDSPVMAALTRTGTSPEVHEILSDRLANVILAPLTASLPGSEAHLRATLATTLIMGSGTVSRLLGPHHLSDTPRPAIVAHLTQIFETCLHGKP</sequence>
<dbReference type="InterPro" id="IPR001647">
    <property type="entry name" value="HTH_TetR"/>
</dbReference>
<gene>
    <name evidence="4" type="ORF">SAMN05421505_101320</name>
</gene>
<accession>A0A1G7R9S1</accession>
<dbReference type="InterPro" id="IPR050109">
    <property type="entry name" value="HTH-type_TetR-like_transc_reg"/>
</dbReference>
<keyword evidence="1 2" id="KW-0238">DNA-binding</keyword>
<dbReference type="InterPro" id="IPR036271">
    <property type="entry name" value="Tet_transcr_reg_TetR-rel_C_sf"/>
</dbReference>
<dbReference type="OrthoDB" id="3210235at2"/>
<dbReference type="PROSITE" id="PS01081">
    <property type="entry name" value="HTH_TETR_1"/>
    <property type="match status" value="1"/>
</dbReference>
<dbReference type="PANTHER" id="PTHR30055">
    <property type="entry name" value="HTH-TYPE TRANSCRIPTIONAL REGULATOR RUTR"/>
    <property type="match status" value="1"/>
</dbReference>
<evidence type="ECO:0000259" key="3">
    <source>
        <dbReference type="PROSITE" id="PS50977"/>
    </source>
</evidence>
<evidence type="ECO:0000256" key="2">
    <source>
        <dbReference type="PROSITE-ProRule" id="PRU00335"/>
    </source>
</evidence>
<dbReference type="Proteomes" id="UP000198923">
    <property type="component" value="Unassembled WGS sequence"/>
</dbReference>
<dbReference type="PANTHER" id="PTHR30055:SF235">
    <property type="entry name" value="TRANSCRIPTIONAL REGULATORY PROTEIN"/>
    <property type="match status" value="1"/>
</dbReference>
<dbReference type="SUPFAM" id="SSF46689">
    <property type="entry name" value="Homeodomain-like"/>
    <property type="match status" value="1"/>
</dbReference>
<organism evidence="4 5">
    <name type="scientific">Sinosporangium album</name>
    <dbReference type="NCBI Taxonomy" id="504805"/>
    <lineage>
        <taxon>Bacteria</taxon>
        <taxon>Bacillati</taxon>
        <taxon>Actinomycetota</taxon>
        <taxon>Actinomycetes</taxon>
        <taxon>Streptosporangiales</taxon>
        <taxon>Streptosporangiaceae</taxon>
        <taxon>Sinosporangium</taxon>
    </lineage>
</organism>
<keyword evidence="5" id="KW-1185">Reference proteome</keyword>
<dbReference type="EMBL" id="FNCN01000001">
    <property type="protein sequence ID" value="SDG07556.1"/>
    <property type="molecule type" value="Genomic_DNA"/>
</dbReference>
<feature type="DNA-binding region" description="H-T-H motif" evidence="2">
    <location>
        <begin position="41"/>
        <end position="60"/>
    </location>
</feature>
<dbReference type="GO" id="GO:0003700">
    <property type="term" value="F:DNA-binding transcription factor activity"/>
    <property type="evidence" value="ECO:0007669"/>
    <property type="project" value="TreeGrafter"/>
</dbReference>
<evidence type="ECO:0000313" key="4">
    <source>
        <dbReference type="EMBL" id="SDG07556.1"/>
    </source>
</evidence>
<dbReference type="PRINTS" id="PR00455">
    <property type="entry name" value="HTHTETR"/>
</dbReference>
<evidence type="ECO:0000256" key="1">
    <source>
        <dbReference type="ARBA" id="ARBA00023125"/>
    </source>
</evidence>
<dbReference type="InterPro" id="IPR023772">
    <property type="entry name" value="DNA-bd_HTH_TetR-type_CS"/>
</dbReference>
<reference evidence="4 5" key="1">
    <citation type="submission" date="2016-10" db="EMBL/GenBank/DDBJ databases">
        <authorList>
            <person name="de Groot N.N."/>
        </authorList>
    </citation>
    <scope>NUCLEOTIDE SEQUENCE [LARGE SCALE GENOMIC DNA]</scope>
    <source>
        <strain evidence="4 5">CPCC 201354</strain>
    </source>
</reference>
<evidence type="ECO:0000313" key="5">
    <source>
        <dbReference type="Proteomes" id="UP000198923"/>
    </source>
</evidence>
<protein>
    <submittedName>
        <fullName evidence="4">DNA-binding transcriptional regulator, AcrR family</fullName>
    </submittedName>
</protein>
<dbReference type="Gene3D" id="1.10.357.10">
    <property type="entry name" value="Tetracycline Repressor, domain 2"/>
    <property type="match status" value="1"/>
</dbReference>
<dbReference type="RefSeq" id="WP_143020073.1">
    <property type="nucleotide sequence ID" value="NZ_FNCN01000001.1"/>
</dbReference>
<name>A0A1G7R9S1_9ACTN</name>
<dbReference type="Pfam" id="PF17920">
    <property type="entry name" value="TetR_C_16"/>
    <property type="match status" value="1"/>
</dbReference>
<dbReference type="InterPro" id="IPR009057">
    <property type="entry name" value="Homeodomain-like_sf"/>
</dbReference>
<dbReference type="GO" id="GO:0000976">
    <property type="term" value="F:transcription cis-regulatory region binding"/>
    <property type="evidence" value="ECO:0007669"/>
    <property type="project" value="TreeGrafter"/>
</dbReference>
<dbReference type="AlphaFoldDB" id="A0A1G7R9S1"/>